<proteinExistence type="inferred from homology"/>
<dbReference type="Proteomes" id="UP000248857">
    <property type="component" value="Unassembled WGS sequence"/>
</dbReference>
<name>A0A2W1JQ67_9CYAN</name>
<dbReference type="CDD" id="cd01639">
    <property type="entry name" value="IMPase"/>
    <property type="match status" value="1"/>
</dbReference>
<comment type="caution">
    <text evidence="8">The sequence shown here is derived from an EMBL/GenBank/DDBJ whole genome shotgun (WGS) entry which is preliminary data.</text>
</comment>
<dbReference type="InterPro" id="IPR000760">
    <property type="entry name" value="Inositol_monophosphatase-like"/>
</dbReference>
<dbReference type="GO" id="GO:0008934">
    <property type="term" value="F:inositol monophosphate 1-phosphatase activity"/>
    <property type="evidence" value="ECO:0007669"/>
    <property type="project" value="InterPro"/>
</dbReference>
<feature type="binding site" evidence="6">
    <location>
        <position position="101"/>
    </location>
    <ligand>
        <name>Mg(2+)</name>
        <dbReference type="ChEBI" id="CHEBI:18420"/>
        <label>1</label>
        <note>catalytic</note>
    </ligand>
</feature>
<dbReference type="PANTHER" id="PTHR20854">
    <property type="entry name" value="INOSITOL MONOPHOSPHATASE"/>
    <property type="match status" value="1"/>
</dbReference>
<feature type="binding site" evidence="6">
    <location>
        <position position="100"/>
    </location>
    <ligand>
        <name>Mg(2+)</name>
        <dbReference type="ChEBI" id="CHEBI:18420"/>
        <label>1</label>
        <note>catalytic</note>
    </ligand>
</feature>
<dbReference type="Gene3D" id="3.40.190.80">
    <property type="match status" value="1"/>
</dbReference>
<dbReference type="Pfam" id="PF00459">
    <property type="entry name" value="Inositol_P"/>
    <property type="match status" value="1"/>
</dbReference>
<dbReference type="InterPro" id="IPR022337">
    <property type="entry name" value="Inositol_monophosphatase_SuhB"/>
</dbReference>
<dbReference type="Gene3D" id="3.30.540.10">
    <property type="entry name" value="Fructose-1,6-Bisphosphatase, subunit A, domain 1"/>
    <property type="match status" value="1"/>
</dbReference>
<sequence>MLVFALPFSLKHMSDTLTARYWTACAVARSAGQLAYRYFQNLESITVESKGIQNPVTVADREVENLIISRLSHCFPTDQFLAEESGGERCDDQVWVIDPIDGTSNFVRGIPYFCVSIAYVVNQEIKIGVIYDPSRDELFAAFYGKGATRNDQPMEVTHCQELSSAMIGLDIGLRTSMELGLKAVQQLVLQQSVIRHLGSAALALAHVADGRLDSYWNPHLNPWDVLAGQLLVQEAGGWTSDFLAQDGINKGNSILACAPALRPALQQATEIQGSAT</sequence>
<dbReference type="PROSITE" id="PS00629">
    <property type="entry name" value="IMP_1"/>
    <property type="match status" value="1"/>
</dbReference>
<evidence type="ECO:0000313" key="9">
    <source>
        <dbReference type="Proteomes" id="UP000248857"/>
    </source>
</evidence>
<dbReference type="SUPFAM" id="SSF56655">
    <property type="entry name" value="Carbohydrate phosphatase"/>
    <property type="match status" value="1"/>
</dbReference>
<dbReference type="FunFam" id="3.30.540.10:FF:000003">
    <property type="entry name" value="Inositol-1-monophosphatase"/>
    <property type="match status" value="1"/>
</dbReference>
<feature type="binding site" evidence="6">
    <location>
        <position position="224"/>
    </location>
    <ligand>
        <name>Mg(2+)</name>
        <dbReference type="ChEBI" id="CHEBI:18420"/>
        <label>1</label>
        <note>catalytic</note>
    </ligand>
</feature>
<dbReference type="EC" id="3.1.3.25" evidence="7"/>
<dbReference type="GO" id="GO:0007165">
    <property type="term" value="P:signal transduction"/>
    <property type="evidence" value="ECO:0007669"/>
    <property type="project" value="TreeGrafter"/>
</dbReference>
<keyword evidence="3 6" id="KW-0479">Metal-binding</keyword>
<feature type="binding site" evidence="6">
    <location>
        <position position="83"/>
    </location>
    <ligand>
        <name>Mg(2+)</name>
        <dbReference type="ChEBI" id="CHEBI:18420"/>
        <label>1</label>
        <note>catalytic</note>
    </ligand>
</feature>
<dbReference type="PANTHER" id="PTHR20854:SF4">
    <property type="entry name" value="INOSITOL-1-MONOPHOSPHATASE-RELATED"/>
    <property type="match status" value="1"/>
</dbReference>
<evidence type="ECO:0000256" key="5">
    <source>
        <dbReference type="ARBA" id="ARBA00022842"/>
    </source>
</evidence>
<dbReference type="GO" id="GO:0046872">
    <property type="term" value="F:metal ion binding"/>
    <property type="evidence" value="ECO:0007669"/>
    <property type="project" value="UniProtKB-KW"/>
</dbReference>
<evidence type="ECO:0000256" key="4">
    <source>
        <dbReference type="ARBA" id="ARBA00022801"/>
    </source>
</evidence>
<gene>
    <name evidence="8" type="primary">suhB_4</name>
    <name evidence="8" type="ORF">C1752_03861</name>
</gene>
<comment type="similarity">
    <text evidence="7">Belongs to the inositol monophosphatase superfamily.</text>
</comment>
<evidence type="ECO:0000256" key="3">
    <source>
        <dbReference type="ARBA" id="ARBA00022723"/>
    </source>
</evidence>
<dbReference type="AlphaFoldDB" id="A0A2W1JQ67"/>
<dbReference type="InterPro" id="IPR033942">
    <property type="entry name" value="IMPase"/>
</dbReference>
<comment type="cofactor">
    <cofactor evidence="2 6 7">
        <name>Mg(2+)</name>
        <dbReference type="ChEBI" id="CHEBI:18420"/>
    </cofactor>
</comment>
<evidence type="ECO:0000256" key="7">
    <source>
        <dbReference type="RuleBase" id="RU364068"/>
    </source>
</evidence>
<accession>A0A2W1JQ67</accession>
<keyword evidence="9" id="KW-1185">Reference proteome</keyword>
<evidence type="ECO:0000256" key="2">
    <source>
        <dbReference type="ARBA" id="ARBA00001946"/>
    </source>
</evidence>
<keyword evidence="5 6" id="KW-0460">Magnesium</keyword>
<dbReference type="GO" id="GO:0006020">
    <property type="term" value="P:inositol metabolic process"/>
    <property type="evidence" value="ECO:0007669"/>
    <property type="project" value="TreeGrafter"/>
</dbReference>
<organism evidence="8 9">
    <name type="scientific">Acaryochloris thomasi RCC1774</name>
    <dbReference type="NCBI Taxonomy" id="1764569"/>
    <lineage>
        <taxon>Bacteria</taxon>
        <taxon>Bacillati</taxon>
        <taxon>Cyanobacteriota</taxon>
        <taxon>Cyanophyceae</taxon>
        <taxon>Acaryochloridales</taxon>
        <taxon>Acaryochloridaceae</taxon>
        <taxon>Acaryochloris</taxon>
        <taxon>Acaryochloris thomasi</taxon>
    </lineage>
</organism>
<evidence type="ECO:0000256" key="6">
    <source>
        <dbReference type="PIRSR" id="PIRSR600760-2"/>
    </source>
</evidence>
<dbReference type="EMBL" id="PQWO01000011">
    <property type="protein sequence ID" value="PZD72274.1"/>
    <property type="molecule type" value="Genomic_DNA"/>
</dbReference>
<comment type="catalytic activity">
    <reaction evidence="1 7">
        <text>a myo-inositol phosphate + H2O = myo-inositol + phosphate</text>
        <dbReference type="Rhea" id="RHEA:24056"/>
        <dbReference type="ChEBI" id="CHEBI:15377"/>
        <dbReference type="ChEBI" id="CHEBI:17268"/>
        <dbReference type="ChEBI" id="CHEBI:43474"/>
        <dbReference type="ChEBI" id="CHEBI:84139"/>
        <dbReference type="EC" id="3.1.3.25"/>
    </reaction>
</comment>
<evidence type="ECO:0000256" key="1">
    <source>
        <dbReference type="ARBA" id="ARBA00001033"/>
    </source>
</evidence>
<dbReference type="PRINTS" id="PR01959">
    <property type="entry name" value="SBIMPHPHTASE"/>
</dbReference>
<feature type="binding site" evidence="6">
    <location>
        <position position="98"/>
    </location>
    <ligand>
        <name>Mg(2+)</name>
        <dbReference type="ChEBI" id="CHEBI:18420"/>
        <label>1</label>
        <note>catalytic</note>
    </ligand>
</feature>
<dbReference type="InterPro" id="IPR020583">
    <property type="entry name" value="Inositol_monoP_metal-BS"/>
</dbReference>
<dbReference type="PRINTS" id="PR00377">
    <property type="entry name" value="IMPHPHTASES"/>
</dbReference>
<protein>
    <recommendedName>
        <fullName evidence="7">Inositol-1-monophosphatase</fullName>
        <ecNumber evidence="7">3.1.3.25</ecNumber>
    </recommendedName>
</protein>
<evidence type="ECO:0000313" key="8">
    <source>
        <dbReference type="EMBL" id="PZD72274.1"/>
    </source>
</evidence>
<keyword evidence="4 7" id="KW-0378">Hydrolase</keyword>
<reference evidence="8 9" key="1">
    <citation type="journal article" date="2018" name="Sci. Rep.">
        <title>A novel species of the marine cyanobacterium Acaryochloris with a unique pigment content and lifestyle.</title>
        <authorList>
            <person name="Partensky F."/>
            <person name="Six C."/>
            <person name="Ratin M."/>
            <person name="Garczarek L."/>
            <person name="Vaulot D."/>
            <person name="Probert I."/>
            <person name="Calteau A."/>
            <person name="Gourvil P."/>
            <person name="Marie D."/>
            <person name="Grebert T."/>
            <person name="Bouchier C."/>
            <person name="Le Panse S."/>
            <person name="Gachenot M."/>
            <person name="Rodriguez F."/>
            <person name="Garrido J.L."/>
        </authorList>
    </citation>
    <scope>NUCLEOTIDE SEQUENCE [LARGE SCALE GENOMIC DNA]</scope>
    <source>
        <strain evidence="8 9">RCC1774</strain>
    </source>
</reference>